<dbReference type="HOGENOM" id="CLU_105304_0_0_2"/>
<dbReference type="Gene3D" id="3.40.225.10">
    <property type="entry name" value="Class II aldolase/adducin N-terminal domain"/>
    <property type="match status" value="1"/>
</dbReference>
<reference evidence="2 3" key="1">
    <citation type="journal article" date="2015" name="Genome Announc.">
        <title>Complete Genome Sequence of Methanosphaerula palustris E1-9CT, a Hydrogenotrophic Methanogen Isolated from a Minerotrophic Fen Peatland.</title>
        <authorList>
            <person name="Cadillo-Quiroz H."/>
            <person name="Browne P."/>
            <person name="Kyrpides N."/>
            <person name="Woyke T."/>
            <person name="Goodwin L."/>
            <person name="Detter C."/>
            <person name="Yavitt J.B."/>
            <person name="Zinder S.H."/>
        </authorList>
    </citation>
    <scope>NUCLEOTIDE SEQUENCE [LARGE SCALE GENOMIC DNA]</scope>
    <source>
        <strain evidence="3">ATCC BAA-1556 / DSM 19958 / E1-9c</strain>
    </source>
</reference>
<dbReference type="InterPro" id="IPR036409">
    <property type="entry name" value="Aldolase_II/adducin_N_sf"/>
</dbReference>
<dbReference type="OrthoDB" id="26806at2157"/>
<gene>
    <name evidence="2" type="ordered locus">Mpal_0478</name>
</gene>
<dbReference type="STRING" id="521011.Mpal_0478"/>
<proteinExistence type="predicted"/>
<dbReference type="InterPro" id="IPR019293">
    <property type="entry name" value="ThiN"/>
</dbReference>
<evidence type="ECO:0000259" key="1">
    <source>
        <dbReference type="Pfam" id="PF10120"/>
    </source>
</evidence>
<evidence type="ECO:0000313" key="2">
    <source>
        <dbReference type="EMBL" id="ACL15852.1"/>
    </source>
</evidence>
<dbReference type="eggNOG" id="arCOG00021">
    <property type="taxonomic scope" value="Archaea"/>
</dbReference>
<dbReference type="GeneID" id="25394090"/>
<feature type="domain" description="Thiamine-phosphate synthase ThiN" evidence="1">
    <location>
        <begin position="25"/>
        <end position="162"/>
    </location>
</feature>
<name>B8GKG9_METPE</name>
<accession>B8GKG9</accession>
<dbReference type="RefSeq" id="WP_012617171.1">
    <property type="nucleotide sequence ID" value="NC_011832.1"/>
</dbReference>
<dbReference type="SUPFAM" id="SSF53639">
    <property type="entry name" value="AraD/HMP-PK domain-like"/>
    <property type="match status" value="1"/>
</dbReference>
<dbReference type="KEGG" id="mpl:Mpal_0478"/>
<dbReference type="EMBL" id="CP001338">
    <property type="protein sequence ID" value="ACL15852.1"/>
    <property type="molecule type" value="Genomic_DNA"/>
</dbReference>
<sequence length="173" mass="18294">MSSSGHETLIRDLTAAAVHYCSTGALIPGGGTITLAGATDHARTTADIGSVRLCCPFPEPAALGKAGEVGAGLLTALRFDSTIRSAAMVPCSPSILDVAERILLDAAEYDRHGTPPGISTMDWGTAFCCREGVPDLIYDRSADPFKIVIFAERPMDVVDEIIMLSRRSTNIEL</sequence>
<evidence type="ECO:0000313" key="3">
    <source>
        <dbReference type="Proteomes" id="UP000002457"/>
    </source>
</evidence>
<organism evidence="2 3">
    <name type="scientific">Methanosphaerula palustris (strain ATCC BAA-1556 / DSM 19958 / E1-9c)</name>
    <dbReference type="NCBI Taxonomy" id="521011"/>
    <lineage>
        <taxon>Archaea</taxon>
        <taxon>Methanobacteriati</taxon>
        <taxon>Methanobacteriota</taxon>
        <taxon>Stenosarchaea group</taxon>
        <taxon>Methanomicrobia</taxon>
        <taxon>Methanomicrobiales</taxon>
        <taxon>Methanoregulaceae</taxon>
        <taxon>Methanosphaerula</taxon>
    </lineage>
</organism>
<dbReference type="Proteomes" id="UP000002457">
    <property type="component" value="Chromosome"/>
</dbReference>
<dbReference type="AlphaFoldDB" id="B8GKG9"/>
<protein>
    <recommendedName>
        <fullName evidence="1">Thiamine-phosphate synthase ThiN domain-containing protein</fullName>
    </recommendedName>
</protein>
<dbReference type="Pfam" id="PF10120">
    <property type="entry name" value="ThiN"/>
    <property type="match status" value="1"/>
</dbReference>
<keyword evidence="3" id="KW-1185">Reference proteome</keyword>